<proteinExistence type="inferred from homology"/>
<dbReference type="GO" id="GO:0032259">
    <property type="term" value="P:methylation"/>
    <property type="evidence" value="ECO:0007669"/>
    <property type="project" value="UniProtKB-KW"/>
</dbReference>
<keyword evidence="4 7" id="KW-0808">Transferase</keyword>
<reference evidence="10 11" key="1">
    <citation type="submission" date="2024-02" db="EMBL/GenBank/DDBJ databases">
        <title>Herpetosiphon gulosus NBRC 112829.</title>
        <authorList>
            <person name="Ichikawa N."/>
            <person name="Katano-Makiyama Y."/>
            <person name="Hidaka K."/>
        </authorList>
    </citation>
    <scope>NUCLEOTIDE SEQUENCE [LARGE SCALE GENOMIC DNA]</scope>
    <source>
        <strain evidence="10 11">NBRC 112829</strain>
    </source>
</reference>
<feature type="binding site" evidence="7 8">
    <location>
        <position position="126"/>
    </location>
    <ligand>
        <name>S-adenosyl-L-methionine</name>
        <dbReference type="ChEBI" id="CHEBI:59789"/>
    </ligand>
</feature>
<dbReference type="EC" id="2.1.1.182" evidence="7"/>
<feature type="binding site" evidence="7 8">
    <location>
        <position position="76"/>
    </location>
    <ligand>
        <name>S-adenosyl-L-methionine</name>
        <dbReference type="ChEBI" id="CHEBI:59789"/>
    </ligand>
</feature>
<comment type="similarity">
    <text evidence="7">Belongs to the class I-like SAM-binding methyltransferase superfamily. rRNA adenine N(6)-methyltransferase family. RsmA subfamily.</text>
</comment>
<evidence type="ECO:0000313" key="11">
    <source>
        <dbReference type="Proteomes" id="UP001428290"/>
    </source>
</evidence>
<feature type="binding site" evidence="7 8">
    <location>
        <position position="55"/>
    </location>
    <ligand>
        <name>S-adenosyl-L-methionine</name>
        <dbReference type="ChEBI" id="CHEBI:59789"/>
    </ligand>
</feature>
<evidence type="ECO:0000256" key="4">
    <source>
        <dbReference type="ARBA" id="ARBA00022679"/>
    </source>
</evidence>
<evidence type="ECO:0000256" key="7">
    <source>
        <dbReference type="HAMAP-Rule" id="MF_00607"/>
    </source>
</evidence>
<dbReference type="InterPro" id="IPR001737">
    <property type="entry name" value="KsgA/Erm"/>
</dbReference>
<dbReference type="HAMAP" id="MF_00607">
    <property type="entry name" value="16SrRNA_methyltr_A"/>
    <property type="match status" value="1"/>
</dbReference>
<dbReference type="PROSITE" id="PS01131">
    <property type="entry name" value="RRNA_A_DIMETH"/>
    <property type="match status" value="1"/>
</dbReference>
<comment type="function">
    <text evidence="7">Specifically dimethylates two adjacent adenosines (A1518 and A1519) in the loop of a conserved hairpin near the 3'-end of 16S rRNA in the 30S particle. May play a critical role in biogenesis of 30S subunits.</text>
</comment>
<keyword evidence="5 7" id="KW-0949">S-adenosyl-L-methionine</keyword>
<evidence type="ECO:0000313" key="10">
    <source>
        <dbReference type="EMBL" id="GAA5526745.1"/>
    </source>
</evidence>
<comment type="caution">
    <text evidence="10">The sequence shown here is derived from an EMBL/GenBank/DDBJ whole genome shotgun (WGS) entry which is preliminary data.</text>
</comment>
<keyword evidence="3 7" id="KW-0489">Methyltransferase</keyword>
<dbReference type="InterPro" id="IPR020596">
    <property type="entry name" value="rRNA_Ade_Mease_Trfase_CS"/>
</dbReference>
<keyword evidence="1 7" id="KW-0963">Cytoplasm</keyword>
<dbReference type="InterPro" id="IPR029063">
    <property type="entry name" value="SAM-dependent_MTases_sf"/>
</dbReference>
<evidence type="ECO:0000256" key="6">
    <source>
        <dbReference type="ARBA" id="ARBA00022884"/>
    </source>
</evidence>
<evidence type="ECO:0000256" key="8">
    <source>
        <dbReference type="PROSITE-ProRule" id="PRU01026"/>
    </source>
</evidence>
<dbReference type="InterPro" id="IPR023165">
    <property type="entry name" value="rRNA_Ade_diMease-like_C"/>
</dbReference>
<keyword evidence="2 7" id="KW-0698">rRNA processing</keyword>
<dbReference type="PANTHER" id="PTHR11727">
    <property type="entry name" value="DIMETHYLADENOSINE TRANSFERASE"/>
    <property type="match status" value="1"/>
</dbReference>
<accession>A0ABP9WU69</accession>
<sequence length="288" mass="30820">MNPYTDPSRVRGALNSIGVRPSKSMGQNFLIDPTPLKLALEHAEVNTNDVVVEVGPGLGVLTWELLNAAGQVISIELDPRLAGRLRTEFADRPLTIVESDVLEIAPSAMLAAAGLPADTAYKLVANIPYAITSPLLRHFLEGDSPPSLMMVLMQWEVANRITAKPGDLSILAHSVQLYATAEIIARVPAASFLPAPAVDSALVLMRRRPTNTVPTAPKALFKVIRAGFSQARKKLINSLTGGLAGQGFGKEQVLAAIVQAEIDPNLRAEVLTLEQWAKLTETLGIATK</sequence>
<dbReference type="InterPro" id="IPR011530">
    <property type="entry name" value="rRNA_adenine_dimethylase"/>
</dbReference>
<dbReference type="InterPro" id="IPR020598">
    <property type="entry name" value="rRNA_Ade_methylase_Trfase_N"/>
</dbReference>
<dbReference type="SUPFAM" id="SSF53335">
    <property type="entry name" value="S-adenosyl-L-methionine-dependent methyltransferases"/>
    <property type="match status" value="1"/>
</dbReference>
<organism evidence="10 11">
    <name type="scientific">Herpetosiphon gulosus</name>
    <dbReference type="NCBI Taxonomy" id="1973496"/>
    <lineage>
        <taxon>Bacteria</taxon>
        <taxon>Bacillati</taxon>
        <taxon>Chloroflexota</taxon>
        <taxon>Chloroflexia</taxon>
        <taxon>Herpetosiphonales</taxon>
        <taxon>Herpetosiphonaceae</taxon>
        <taxon>Herpetosiphon</taxon>
    </lineage>
</organism>
<evidence type="ECO:0000256" key="3">
    <source>
        <dbReference type="ARBA" id="ARBA00022603"/>
    </source>
</evidence>
<dbReference type="Pfam" id="PF00398">
    <property type="entry name" value="RrnaAD"/>
    <property type="match status" value="1"/>
</dbReference>
<dbReference type="Proteomes" id="UP001428290">
    <property type="component" value="Unassembled WGS sequence"/>
</dbReference>
<feature type="binding site" evidence="7 8">
    <location>
        <position position="100"/>
    </location>
    <ligand>
        <name>S-adenosyl-L-methionine</name>
        <dbReference type="ChEBI" id="CHEBI:59789"/>
    </ligand>
</feature>
<name>A0ABP9WU69_9CHLR</name>
<dbReference type="Gene3D" id="3.40.50.150">
    <property type="entry name" value="Vaccinia Virus protein VP39"/>
    <property type="match status" value="1"/>
</dbReference>
<comment type="subcellular location">
    <subcellularLocation>
        <location evidence="7">Cytoplasm</location>
    </subcellularLocation>
</comment>
<feature type="domain" description="Ribosomal RNA adenine methylase transferase N-terminal" evidence="9">
    <location>
        <begin position="35"/>
        <end position="209"/>
    </location>
</feature>
<keyword evidence="6 7" id="KW-0694">RNA-binding</keyword>
<gene>
    <name evidence="7 10" type="primary">rsmA</name>
    <name evidence="7" type="synonym">ksgA</name>
    <name evidence="10" type="ORF">Hgul01_00524</name>
</gene>
<evidence type="ECO:0000256" key="5">
    <source>
        <dbReference type="ARBA" id="ARBA00022691"/>
    </source>
</evidence>
<dbReference type="RefSeq" id="WP_345720387.1">
    <property type="nucleotide sequence ID" value="NZ_BAABRU010000002.1"/>
</dbReference>
<dbReference type="SMART" id="SM00650">
    <property type="entry name" value="rADc"/>
    <property type="match status" value="1"/>
</dbReference>
<feature type="binding site" evidence="7 8">
    <location>
        <position position="30"/>
    </location>
    <ligand>
        <name>S-adenosyl-L-methionine</name>
        <dbReference type="ChEBI" id="CHEBI:59789"/>
    </ligand>
</feature>
<protein>
    <recommendedName>
        <fullName evidence="7">Ribosomal RNA small subunit methyltransferase A</fullName>
        <ecNumber evidence="7">2.1.1.182</ecNumber>
    </recommendedName>
    <alternativeName>
        <fullName evidence="7">16S rRNA (adenine(1518)-N(6)/adenine(1519)-N(6))-dimethyltransferase</fullName>
    </alternativeName>
    <alternativeName>
        <fullName evidence="7">16S rRNA dimethyladenosine transferase</fullName>
    </alternativeName>
    <alternativeName>
        <fullName evidence="7">16S rRNA dimethylase</fullName>
    </alternativeName>
    <alternativeName>
        <fullName evidence="7">S-adenosylmethionine-6-N', N'-adenosyl(rRNA) dimethyltransferase</fullName>
    </alternativeName>
</protein>
<evidence type="ECO:0000256" key="1">
    <source>
        <dbReference type="ARBA" id="ARBA00022490"/>
    </source>
</evidence>
<dbReference type="GO" id="GO:0008168">
    <property type="term" value="F:methyltransferase activity"/>
    <property type="evidence" value="ECO:0007669"/>
    <property type="project" value="UniProtKB-KW"/>
</dbReference>
<comment type="catalytic activity">
    <reaction evidence="7">
        <text>adenosine(1518)/adenosine(1519) in 16S rRNA + 4 S-adenosyl-L-methionine = N(6)-dimethyladenosine(1518)/N(6)-dimethyladenosine(1519) in 16S rRNA + 4 S-adenosyl-L-homocysteine + 4 H(+)</text>
        <dbReference type="Rhea" id="RHEA:19609"/>
        <dbReference type="Rhea" id="RHEA-COMP:10232"/>
        <dbReference type="Rhea" id="RHEA-COMP:10233"/>
        <dbReference type="ChEBI" id="CHEBI:15378"/>
        <dbReference type="ChEBI" id="CHEBI:57856"/>
        <dbReference type="ChEBI" id="CHEBI:59789"/>
        <dbReference type="ChEBI" id="CHEBI:74411"/>
        <dbReference type="ChEBI" id="CHEBI:74493"/>
        <dbReference type="EC" id="2.1.1.182"/>
    </reaction>
</comment>
<dbReference type="EMBL" id="BAABRU010000002">
    <property type="protein sequence ID" value="GAA5526745.1"/>
    <property type="molecule type" value="Genomic_DNA"/>
</dbReference>
<evidence type="ECO:0000259" key="9">
    <source>
        <dbReference type="SMART" id="SM00650"/>
    </source>
</evidence>
<dbReference type="Gene3D" id="1.10.8.100">
    <property type="entry name" value="Ribosomal RNA adenine dimethylase-like, domain 2"/>
    <property type="match status" value="1"/>
</dbReference>
<evidence type="ECO:0000256" key="2">
    <source>
        <dbReference type="ARBA" id="ARBA00022552"/>
    </source>
</evidence>
<feature type="binding site" evidence="7 8">
    <location>
        <position position="28"/>
    </location>
    <ligand>
        <name>S-adenosyl-L-methionine</name>
        <dbReference type="ChEBI" id="CHEBI:59789"/>
    </ligand>
</feature>
<keyword evidence="11" id="KW-1185">Reference proteome</keyword>
<dbReference type="NCBIfam" id="TIGR00755">
    <property type="entry name" value="ksgA"/>
    <property type="match status" value="1"/>
</dbReference>
<dbReference type="PROSITE" id="PS51689">
    <property type="entry name" value="SAM_RNA_A_N6_MT"/>
    <property type="match status" value="1"/>
</dbReference>
<dbReference type="PANTHER" id="PTHR11727:SF7">
    <property type="entry name" value="DIMETHYLADENOSINE TRANSFERASE-RELATED"/>
    <property type="match status" value="1"/>
</dbReference>